<evidence type="ECO:0000256" key="1">
    <source>
        <dbReference type="SAM" id="SignalP"/>
    </source>
</evidence>
<organism evidence="2 3">
    <name type="scientific">Hafnia alvei</name>
    <dbReference type="NCBI Taxonomy" id="569"/>
    <lineage>
        <taxon>Bacteria</taxon>
        <taxon>Pseudomonadati</taxon>
        <taxon>Pseudomonadota</taxon>
        <taxon>Gammaproteobacteria</taxon>
        <taxon>Enterobacterales</taxon>
        <taxon>Hafniaceae</taxon>
        <taxon>Hafnia</taxon>
    </lineage>
</organism>
<feature type="chain" id="PRO_5044776328" evidence="1">
    <location>
        <begin position="29"/>
        <end position="249"/>
    </location>
</feature>
<protein>
    <submittedName>
        <fullName evidence="2">DUF1120 domain-containing protein</fullName>
    </submittedName>
</protein>
<proteinExistence type="predicted"/>
<feature type="signal peptide" evidence="1">
    <location>
        <begin position="1"/>
        <end position="28"/>
    </location>
</feature>
<comment type="caution">
    <text evidence="2">The sequence shown here is derived from an EMBL/GenBank/DDBJ whole genome shotgun (WGS) entry which is preliminary data.</text>
</comment>
<reference evidence="2 3" key="1">
    <citation type="submission" date="2019-02" db="EMBL/GenBank/DDBJ databases">
        <title>Comparative genomic analysis of the Hafnia genus genomes.</title>
        <authorList>
            <person name="Zhiqiu Y."/>
            <person name="Chao Y."/>
            <person name="Yuhui D."/>
            <person name="Di H."/>
            <person name="Bin L."/>
        </authorList>
    </citation>
    <scope>NUCLEOTIDE SEQUENCE [LARGE SCALE GENOMIC DNA]</scope>
    <source>
        <strain evidence="2 3">PCM_1210</strain>
    </source>
</reference>
<dbReference type="InterPro" id="IPR010546">
    <property type="entry name" value="DUF1120"/>
</dbReference>
<keyword evidence="1" id="KW-0732">Signal</keyword>
<evidence type="ECO:0000313" key="3">
    <source>
        <dbReference type="Proteomes" id="UP000291600"/>
    </source>
</evidence>
<dbReference type="RefSeq" id="WP_130971204.1">
    <property type="nucleotide sequence ID" value="NZ_SITJ01000076.1"/>
</dbReference>
<dbReference type="EMBL" id="SITJ01000076">
    <property type="protein sequence ID" value="TBL66325.1"/>
    <property type="molecule type" value="Genomic_DNA"/>
</dbReference>
<sequence>MTILLKSKKILMLFPLLIPVLHSNFATAAGGGPIDDTIELKLTGKITPSSCNLTLGTSNAIAGELNYTNVSAMASATTQPINDLGTLTLPSAITLNCEGTTLIGVSTTDNRSATINPAIVNAPTFNNTGAAAGNTTRLLGLGTDSKNAKIGAYSGTFVNLKVDGVAAKFSTCMDESIFTGATIEQGGALVVGACPAGQSHQVLDESNASLAGNTYAWDYKVDALFGDMKTLDSTGWKLDGSVTVQINYL</sequence>
<evidence type="ECO:0000313" key="2">
    <source>
        <dbReference type="EMBL" id="TBL66325.1"/>
    </source>
</evidence>
<gene>
    <name evidence="2" type="ORF">EYY96_15150</name>
</gene>
<accession>A0ABD7Q1W0</accession>
<name>A0ABD7Q1W0_HAFAL</name>
<dbReference type="AlphaFoldDB" id="A0ABD7Q1W0"/>
<dbReference type="Pfam" id="PF06551">
    <property type="entry name" value="DUF1120"/>
    <property type="match status" value="1"/>
</dbReference>
<dbReference type="Proteomes" id="UP000291600">
    <property type="component" value="Unassembled WGS sequence"/>
</dbReference>